<evidence type="ECO:0000313" key="2">
    <source>
        <dbReference type="EMBL" id="CUH80935.1"/>
    </source>
</evidence>
<protein>
    <submittedName>
        <fullName evidence="2">Uncharacterized protein</fullName>
    </submittedName>
</protein>
<organism evidence="2 3">
    <name type="scientific">Tropicibacter naphthalenivorans</name>
    <dbReference type="NCBI Taxonomy" id="441103"/>
    <lineage>
        <taxon>Bacteria</taxon>
        <taxon>Pseudomonadati</taxon>
        <taxon>Pseudomonadota</taxon>
        <taxon>Alphaproteobacteria</taxon>
        <taxon>Rhodobacterales</taxon>
        <taxon>Roseobacteraceae</taxon>
        <taxon>Tropicibacter</taxon>
    </lineage>
</organism>
<name>A0A0P1GYE7_9RHOB</name>
<dbReference type="Proteomes" id="UP000054935">
    <property type="component" value="Unassembled WGS sequence"/>
</dbReference>
<dbReference type="STRING" id="441103.TRN7648_03244"/>
<keyword evidence="1" id="KW-1133">Transmembrane helix</keyword>
<reference evidence="2 3" key="1">
    <citation type="submission" date="2015-09" db="EMBL/GenBank/DDBJ databases">
        <authorList>
            <consortium name="Swine Surveillance"/>
        </authorList>
    </citation>
    <scope>NUCLEOTIDE SEQUENCE [LARGE SCALE GENOMIC DNA]</scope>
    <source>
        <strain evidence="2 3">CECT 7648</strain>
    </source>
</reference>
<proteinExistence type="predicted"/>
<keyword evidence="1" id="KW-0812">Transmembrane</keyword>
<sequence length="59" mass="5927">MKYLTFVSAVLAASPGLAHPAQELHVQEGAPGALSIGAAVIGLALFVGWALSRRGQAGV</sequence>
<dbReference type="RefSeq" id="WP_058248698.1">
    <property type="nucleotide sequence ID" value="NZ_CYSE01000006.1"/>
</dbReference>
<dbReference type="EMBL" id="CYSE01000006">
    <property type="protein sequence ID" value="CUH80935.1"/>
    <property type="molecule type" value="Genomic_DNA"/>
</dbReference>
<evidence type="ECO:0000256" key="1">
    <source>
        <dbReference type="SAM" id="Phobius"/>
    </source>
</evidence>
<keyword evidence="1" id="KW-0472">Membrane</keyword>
<feature type="transmembrane region" description="Helical" evidence="1">
    <location>
        <begin position="30"/>
        <end position="51"/>
    </location>
</feature>
<accession>A0A0P1GYE7</accession>
<keyword evidence="3" id="KW-1185">Reference proteome</keyword>
<evidence type="ECO:0000313" key="3">
    <source>
        <dbReference type="Proteomes" id="UP000054935"/>
    </source>
</evidence>
<gene>
    <name evidence="2" type="ORF">TRN7648_03244</name>
</gene>
<dbReference type="AlphaFoldDB" id="A0A0P1GYE7"/>